<feature type="region of interest" description="Disordered" evidence="1">
    <location>
        <begin position="1"/>
        <end position="39"/>
    </location>
</feature>
<proteinExistence type="predicted"/>
<dbReference type="InterPro" id="IPR050879">
    <property type="entry name" value="Acyltransferase_3"/>
</dbReference>
<dbReference type="PANTHER" id="PTHR23028:SF53">
    <property type="entry name" value="ACYL_TRANSF_3 DOMAIN-CONTAINING PROTEIN"/>
    <property type="match status" value="1"/>
</dbReference>
<feature type="transmembrane region" description="Helical" evidence="2">
    <location>
        <begin position="197"/>
        <end position="219"/>
    </location>
</feature>
<sequence>MHDLPGPSSPSTATVGRVVGRIGTPEPSAQGGTRAGRPRQLPSLTGLRFAAAGGVVYTHSSLMINPHLARTLGPEVWVGASSVSLFFILSGYVLTHSARPTDTARAFWRRRAAKILPNHVLTWCVVMAALVCAGGTATHGSGWPANLSSLFLVNTWVPSQRFVSAGNPVSWSLAAEGFFYLLFPLLLPYVERLSRRGLLIGAGGAIAVVWTCPALYEFVLNPGGPSFPGYWSLYMLPVTRLPEFVLGMMLARISMTGMRIPRIGVLPAALGVISTIVVNAAFLPHSFLYAASTVIPLATLVHATAELDLRGRKSLLRTPVLVFLGEISYAVYLVHFMVLGLLYLSLTGHGWSNLAVVLAGLPVVLLTSWLLYAGVERPCVRRFSVSRRARPRAATA</sequence>
<dbReference type="RefSeq" id="WP_311621918.1">
    <property type="nucleotide sequence ID" value="NZ_JAVRFE010000002.1"/>
</dbReference>
<dbReference type="InterPro" id="IPR002656">
    <property type="entry name" value="Acyl_transf_3_dom"/>
</dbReference>
<dbReference type="GO" id="GO:0016746">
    <property type="term" value="F:acyltransferase activity"/>
    <property type="evidence" value="ECO:0007669"/>
    <property type="project" value="UniProtKB-KW"/>
</dbReference>
<dbReference type="Pfam" id="PF01757">
    <property type="entry name" value="Acyl_transf_3"/>
    <property type="match status" value="1"/>
</dbReference>
<feature type="transmembrane region" description="Helical" evidence="2">
    <location>
        <begin position="169"/>
        <end position="190"/>
    </location>
</feature>
<evidence type="ECO:0000313" key="4">
    <source>
        <dbReference type="EMBL" id="MDT0454476.1"/>
    </source>
</evidence>
<keyword evidence="2" id="KW-1133">Transmembrane helix</keyword>
<protein>
    <submittedName>
        <fullName evidence="4">Acyltransferase</fullName>
        <ecNumber evidence="4">2.3.-.-</ecNumber>
    </submittedName>
</protein>
<feature type="transmembrane region" description="Helical" evidence="2">
    <location>
        <begin position="76"/>
        <end position="94"/>
    </location>
</feature>
<dbReference type="EMBL" id="JAVRFE010000002">
    <property type="protein sequence ID" value="MDT0454476.1"/>
    <property type="molecule type" value="Genomic_DNA"/>
</dbReference>
<reference evidence="4" key="1">
    <citation type="submission" date="2024-05" db="EMBL/GenBank/DDBJ databases">
        <title>30 novel species of actinomycetes from the DSMZ collection.</title>
        <authorList>
            <person name="Nouioui I."/>
        </authorList>
    </citation>
    <scope>NUCLEOTIDE SEQUENCE</scope>
    <source>
        <strain evidence="4">DSM 41527</strain>
    </source>
</reference>
<dbReference type="PANTHER" id="PTHR23028">
    <property type="entry name" value="ACETYLTRANSFERASE"/>
    <property type="match status" value="1"/>
</dbReference>
<keyword evidence="2" id="KW-0812">Transmembrane</keyword>
<feature type="domain" description="Acyltransferase 3" evidence="3">
    <location>
        <begin position="43"/>
        <end position="372"/>
    </location>
</feature>
<feature type="transmembrane region" description="Helical" evidence="2">
    <location>
        <begin position="288"/>
        <end position="309"/>
    </location>
</feature>
<feature type="transmembrane region" description="Helical" evidence="2">
    <location>
        <begin position="231"/>
        <end position="251"/>
    </location>
</feature>
<gene>
    <name evidence="4" type="ORF">RM550_01835</name>
</gene>
<keyword evidence="5" id="KW-1185">Reference proteome</keyword>
<feature type="transmembrane region" description="Helical" evidence="2">
    <location>
        <begin position="321"/>
        <end position="344"/>
    </location>
</feature>
<dbReference type="Proteomes" id="UP001180551">
    <property type="component" value="Unassembled WGS sequence"/>
</dbReference>
<evidence type="ECO:0000313" key="5">
    <source>
        <dbReference type="Proteomes" id="UP001180551"/>
    </source>
</evidence>
<evidence type="ECO:0000256" key="1">
    <source>
        <dbReference type="SAM" id="MobiDB-lite"/>
    </source>
</evidence>
<accession>A0ABU2SZR6</accession>
<feature type="transmembrane region" description="Helical" evidence="2">
    <location>
        <begin position="115"/>
        <end position="137"/>
    </location>
</feature>
<name>A0ABU2SZR6_9ACTN</name>
<keyword evidence="2" id="KW-0472">Membrane</keyword>
<keyword evidence="4" id="KW-0808">Transferase</keyword>
<organism evidence="4 5">
    <name type="scientific">Streptomyces mooreae</name>
    <dbReference type="NCBI Taxonomy" id="3075523"/>
    <lineage>
        <taxon>Bacteria</taxon>
        <taxon>Bacillati</taxon>
        <taxon>Actinomycetota</taxon>
        <taxon>Actinomycetes</taxon>
        <taxon>Kitasatosporales</taxon>
        <taxon>Streptomycetaceae</taxon>
        <taxon>Streptomyces</taxon>
    </lineage>
</organism>
<dbReference type="EC" id="2.3.-.-" evidence="4"/>
<evidence type="ECO:0000259" key="3">
    <source>
        <dbReference type="Pfam" id="PF01757"/>
    </source>
</evidence>
<comment type="caution">
    <text evidence="4">The sequence shown here is derived from an EMBL/GenBank/DDBJ whole genome shotgun (WGS) entry which is preliminary data.</text>
</comment>
<keyword evidence="4" id="KW-0012">Acyltransferase</keyword>
<feature type="transmembrane region" description="Helical" evidence="2">
    <location>
        <begin position="350"/>
        <end position="372"/>
    </location>
</feature>
<feature type="transmembrane region" description="Helical" evidence="2">
    <location>
        <begin position="263"/>
        <end position="282"/>
    </location>
</feature>
<evidence type="ECO:0000256" key="2">
    <source>
        <dbReference type="SAM" id="Phobius"/>
    </source>
</evidence>